<sequence>MIVSPSPPSDKKITILHINFIEEQKKSIKIDQTLSAKKSSNIKKTQMNSCTLGGTMWNGTLRTMKHEMSFIEMNVVIMELAIDPLISVFVSLFRANTTLSINSRITLFRIGNDLNVCYSIEECTRSMNAWKKILRTYYFSLKDSNIEKISIAIKAKR</sequence>
<accession>A0A3M7SLR4</accession>
<gene>
    <name evidence="1" type="ORF">BpHYR1_024185</name>
</gene>
<dbReference type="Proteomes" id="UP000276133">
    <property type="component" value="Unassembled WGS sequence"/>
</dbReference>
<dbReference type="EMBL" id="REGN01001181">
    <property type="protein sequence ID" value="RNA36458.1"/>
    <property type="molecule type" value="Genomic_DNA"/>
</dbReference>
<comment type="caution">
    <text evidence="1">The sequence shown here is derived from an EMBL/GenBank/DDBJ whole genome shotgun (WGS) entry which is preliminary data.</text>
</comment>
<protein>
    <submittedName>
        <fullName evidence="1">Uncharacterized protein</fullName>
    </submittedName>
</protein>
<evidence type="ECO:0000313" key="1">
    <source>
        <dbReference type="EMBL" id="RNA36458.1"/>
    </source>
</evidence>
<name>A0A3M7SLR4_BRAPC</name>
<reference evidence="1 2" key="1">
    <citation type="journal article" date="2018" name="Sci. Rep.">
        <title>Genomic signatures of local adaptation to the degree of environmental predictability in rotifers.</title>
        <authorList>
            <person name="Franch-Gras L."/>
            <person name="Hahn C."/>
            <person name="Garcia-Roger E.M."/>
            <person name="Carmona M.J."/>
            <person name="Serra M."/>
            <person name="Gomez A."/>
        </authorList>
    </citation>
    <scope>NUCLEOTIDE SEQUENCE [LARGE SCALE GENOMIC DNA]</scope>
    <source>
        <strain evidence="1">HYR1</strain>
    </source>
</reference>
<keyword evidence="2" id="KW-1185">Reference proteome</keyword>
<dbReference type="AlphaFoldDB" id="A0A3M7SLR4"/>
<evidence type="ECO:0000313" key="2">
    <source>
        <dbReference type="Proteomes" id="UP000276133"/>
    </source>
</evidence>
<proteinExistence type="predicted"/>
<organism evidence="1 2">
    <name type="scientific">Brachionus plicatilis</name>
    <name type="common">Marine rotifer</name>
    <name type="synonym">Brachionus muelleri</name>
    <dbReference type="NCBI Taxonomy" id="10195"/>
    <lineage>
        <taxon>Eukaryota</taxon>
        <taxon>Metazoa</taxon>
        <taxon>Spiralia</taxon>
        <taxon>Gnathifera</taxon>
        <taxon>Rotifera</taxon>
        <taxon>Eurotatoria</taxon>
        <taxon>Monogononta</taxon>
        <taxon>Pseudotrocha</taxon>
        <taxon>Ploima</taxon>
        <taxon>Brachionidae</taxon>
        <taxon>Brachionus</taxon>
    </lineage>
</organism>